<dbReference type="AlphaFoldDB" id="M7C0P4"/>
<organism evidence="1 2">
    <name type="scientific">Chelonia mydas</name>
    <name type="common">Green sea-turtle</name>
    <name type="synonym">Chelonia agassizi</name>
    <dbReference type="NCBI Taxonomy" id="8469"/>
    <lineage>
        <taxon>Eukaryota</taxon>
        <taxon>Metazoa</taxon>
        <taxon>Chordata</taxon>
        <taxon>Craniata</taxon>
        <taxon>Vertebrata</taxon>
        <taxon>Euteleostomi</taxon>
        <taxon>Archelosauria</taxon>
        <taxon>Testudinata</taxon>
        <taxon>Testudines</taxon>
        <taxon>Cryptodira</taxon>
        <taxon>Durocryptodira</taxon>
        <taxon>Americhelydia</taxon>
        <taxon>Chelonioidea</taxon>
        <taxon>Cheloniidae</taxon>
        <taxon>Chelonia</taxon>
    </lineage>
</organism>
<proteinExistence type="predicted"/>
<dbReference type="Proteomes" id="UP000031443">
    <property type="component" value="Unassembled WGS sequence"/>
</dbReference>
<name>M7C0P4_CHEMY</name>
<accession>M7C0P4</accession>
<evidence type="ECO:0000313" key="1">
    <source>
        <dbReference type="EMBL" id="EMP33937.1"/>
    </source>
</evidence>
<reference evidence="2" key="1">
    <citation type="journal article" date="2013" name="Nat. Genet.">
        <title>The draft genomes of soft-shell turtle and green sea turtle yield insights into the development and evolution of the turtle-specific body plan.</title>
        <authorList>
            <person name="Wang Z."/>
            <person name="Pascual-Anaya J."/>
            <person name="Zadissa A."/>
            <person name="Li W."/>
            <person name="Niimura Y."/>
            <person name="Huang Z."/>
            <person name="Li C."/>
            <person name="White S."/>
            <person name="Xiong Z."/>
            <person name="Fang D."/>
            <person name="Wang B."/>
            <person name="Ming Y."/>
            <person name="Chen Y."/>
            <person name="Zheng Y."/>
            <person name="Kuraku S."/>
            <person name="Pignatelli M."/>
            <person name="Herrero J."/>
            <person name="Beal K."/>
            <person name="Nozawa M."/>
            <person name="Li Q."/>
            <person name="Wang J."/>
            <person name="Zhang H."/>
            <person name="Yu L."/>
            <person name="Shigenobu S."/>
            <person name="Wang J."/>
            <person name="Liu J."/>
            <person name="Flicek P."/>
            <person name="Searle S."/>
            <person name="Wang J."/>
            <person name="Kuratani S."/>
            <person name="Yin Y."/>
            <person name="Aken B."/>
            <person name="Zhang G."/>
            <person name="Irie N."/>
        </authorList>
    </citation>
    <scope>NUCLEOTIDE SEQUENCE [LARGE SCALE GENOMIC DNA]</scope>
</reference>
<keyword evidence="2" id="KW-1185">Reference proteome</keyword>
<dbReference type="EMBL" id="KB534798">
    <property type="protein sequence ID" value="EMP33937.1"/>
    <property type="molecule type" value="Genomic_DNA"/>
</dbReference>
<gene>
    <name evidence="1" type="ORF">UY3_08913</name>
</gene>
<evidence type="ECO:0000313" key="2">
    <source>
        <dbReference type="Proteomes" id="UP000031443"/>
    </source>
</evidence>
<sequence>MQSLDDSANRGSHWPRFTAPGQWELREAVLAALPAGPIALERRTTASGSHDWPNLQTQQGRPIKGQLGKQQRGALLTRVESRPLLQFNALLE</sequence>
<protein>
    <submittedName>
        <fullName evidence="1">Uncharacterized protein</fullName>
    </submittedName>
</protein>